<organism evidence="1 2">
    <name type="scientific">Cymbomonas tetramitiformis</name>
    <dbReference type="NCBI Taxonomy" id="36881"/>
    <lineage>
        <taxon>Eukaryota</taxon>
        <taxon>Viridiplantae</taxon>
        <taxon>Chlorophyta</taxon>
        <taxon>Pyramimonadophyceae</taxon>
        <taxon>Pyramimonadales</taxon>
        <taxon>Pyramimonadaceae</taxon>
        <taxon>Cymbomonas</taxon>
    </lineage>
</organism>
<sequence length="101" mass="10573">MEWTFRDAAPTAGADVSGLRSAATLVKGLGSPTRRSLGAVGMHTPDGWEARRHGTDLQALNNAVKVHATNRASKKATDAGFGVADEEVAKPAAAQFSWKKA</sequence>
<reference evidence="1 2" key="1">
    <citation type="journal article" date="2015" name="Genome Biol. Evol.">
        <title>Comparative Genomics of a Bacterivorous Green Alga Reveals Evolutionary Causalities and Consequences of Phago-Mixotrophic Mode of Nutrition.</title>
        <authorList>
            <person name="Burns J.A."/>
            <person name="Paasch A."/>
            <person name="Narechania A."/>
            <person name="Kim E."/>
        </authorList>
    </citation>
    <scope>NUCLEOTIDE SEQUENCE [LARGE SCALE GENOMIC DNA]</scope>
    <source>
        <strain evidence="1 2">PLY_AMNH</strain>
    </source>
</reference>
<accession>A0AAE0GZL0</accession>
<dbReference type="Proteomes" id="UP001190700">
    <property type="component" value="Unassembled WGS sequence"/>
</dbReference>
<gene>
    <name evidence="1" type="ORF">CYMTET_5314</name>
</gene>
<comment type="caution">
    <text evidence="1">The sequence shown here is derived from an EMBL/GenBank/DDBJ whole genome shotgun (WGS) entry which is preliminary data.</text>
</comment>
<evidence type="ECO:0000313" key="2">
    <source>
        <dbReference type="Proteomes" id="UP001190700"/>
    </source>
</evidence>
<keyword evidence="2" id="KW-1185">Reference proteome</keyword>
<proteinExistence type="predicted"/>
<name>A0AAE0GZL0_9CHLO</name>
<evidence type="ECO:0000313" key="1">
    <source>
        <dbReference type="EMBL" id="KAK3287160.1"/>
    </source>
</evidence>
<protein>
    <submittedName>
        <fullName evidence="1">Uncharacterized protein</fullName>
    </submittedName>
</protein>
<dbReference type="EMBL" id="LGRX02000984">
    <property type="protein sequence ID" value="KAK3287160.1"/>
    <property type="molecule type" value="Genomic_DNA"/>
</dbReference>
<dbReference type="AlphaFoldDB" id="A0AAE0GZL0"/>